<keyword evidence="10" id="KW-1185">Reference proteome</keyword>
<protein>
    <recommendedName>
        <fullName evidence="6 7">6-phosphogluconolactonase</fullName>
        <shortName evidence="7">6PGL</shortName>
        <ecNumber evidence="5 7">3.1.1.31</ecNumber>
    </recommendedName>
</protein>
<gene>
    <name evidence="7 9" type="primary">pgl</name>
    <name evidence="9" type="ORF">ACFSKO_14495</name>
</gene>
<dbReference type="InterPro" id="IPR039104">
    <property type="entry name" value="6PGL"/>
</dbReference>
<feature type="domain" description="Glucosamine/galactosamine-6-phosphate isomerase" evidence="8">
    <location>
        <begin position="8"/>
        <end position="210"/>
    </location>
</feature>
<reference evidence="10" key="1">
    <citation type="journal article" date="2019" name="Int. J. Syst. Evol. Microbiol.">
        <title>The Global Catalogue of Microorganisms (GCM) 10K type strain sequencing project: providing services to taxonomists for standard genome sequencing and annotation.</title>
        <authorList>
            <consortium name="The Broad Institute Genomics Platform"/>
            <consortium name="The Broad Institute Genome Sequencing Center for Infectious Disease"/>
            <person name="Wu L."/>
            <person name="Ma J."/>
        </authorList>
    </citation>
    <scope>NUCLEOTIDE SEQUENCE [LARGE SCALE GENOMIC DNA]</scope>
    <source>
        <strain evidence="10">CGMCC 4.7192</strain>
    </source>
</reference>
<evidence type="ECO:0000256" key="7">
    <source>
        <dbReference type="RuleBase" id="RU365095"/>
    </source>
</evidence>
<comment type="caution">
    <text evidence="9">The sequence shown here is derived from an EMBL/GenBank/DDBJ whole genome shotgun (WGS) entry which is preliminary data.</text>
</comment>
<evidence type="ECO:0000256" key="6">
    <source>
        <dbReference type="ARBA" id="ARBA00020337"/>
    </source>
</evidence>
<organism evidence="9 10">
    <name type="scientific">Kiloniella antarctica</name>
    <dbReference type="NCBI Taxonomy" id="1550907"/>
    <lineage>
        <taxon>Bacteria</taxon>
        <taxon>Pseudomonadati</taxon>
        <taxon>Pseudomonadota</taxon>
        <taxon>Alphaproteobacteria</taxon>
        <taxon>Rhodospirillales</taxon>
        <taxon>Kiloniellaceae</taxon>
        <taxon>Kiloniella</taxon>
    </lineage>
</organism>
<comment type="pathway">
    <text evidence="3 7">Carbohydrate degradation; pentose phosphate pathway; D-ribulose 5-phosphate from D-glucose 6-phosphate (oxidative stage): step 2/3.</text>
</comment>
<dbReference type="InterPro" id="IPR005900">
    <property type="entry name" value="6-phosphogluconolactonase_DevB"/>
</dbReference>
<dbReference type="EMBL" id="JBHUII010000007">
    <property type="protein sequence ID" value="MFD2206837.1"/>
    <property type="molecule type" value="Genomic_DNA"/>
</dbReference>
<evidence type="ECO:0000256" key="4">
    <source>
        <dbReference type="ARBA" id="ARBA00010662"/>
    </source>
</evidence>
<evidence type="ECO:0000256" key="2">
    <source>
        <dbReference type="ARBA" id="ARBA00002681"/>
    </source>
</evidence>
<dbReference type="Proteomes" id="UP001597294">
    <property type="component" value="Unassembled WGS sequence"/>
</dbReference>
<evidence type="ECO:0000259" key="8">
    <source>
        <dbReference type="Pfam" id="PF01182"/>
    </source>
</evidence>
<comment type="similarity">
    <text evidence="4 7">Belongs to the glucosamine/galactosamine-6-phosphate isomerase family. 6-phosphogluconolactonase subfamily.</text>
</comment>
<evidence type="ECO:0000313" key="9">
    <source>
        <dbReference type="EMBL" id="MFD2206837.1"/>
    </source>
</evidence>
<dbReference type="NCBIfam" id="TIGR01198">
    <property type="entry name" value="pgl"/>
    <property type="match status" value="1"/>
</dbReference>
<dbReference type="InterPro" id="IPR037171">
    <property type="entry name" value="NagB/RpiA_transferase-like"/>
</dbReference>
<dbReference type="PANTHER" id="PTHR11054">
    <property type="entry name" value="6-PHOSPHOGLUCONOLACTONASE"/>
    <property type="match status" value="1"/>
</dbReference>
<proteinExistence type="inferred from homology"/>
<dbReference type="CDD" id="cd01400">
    <property type="entry name" value="6PGL"/>
    <property type="match status" value="1"/>
</dbReference>
<dbReference type="SUPFAM" id="SSF100950">
    <property type="entry name" value="NagB/RpiA/CoA transferase-like"/>
    <property type="match status" value="1"/>
</dbReference>
<evidence type="ECO:0000256" key="5">
    <source>
        <dbReference type="ARBA" id="ARBA00013198"/>
    </source>
</evidence>
<dbReference type="RefSeq" id="WP_380252865.1">
    <property type="nucleotide sequence ID" value="NZ_JBHUII010000007.1"/>
</dbReference>
<evidence type="ECO:0000256" key="3">
    <source>
        <dbReference type="ARBA" id="ARBA00004961"/>
    </source>
</evidence>
<evidence type="ECO:0000313" key="10">
    <source>
        <dbReference type="Proteomes" id="UP001597294"/>
    </source>
</evidence>
<dbReference type="GO" id="GO:0017057">
    <property type="term" value="F:6-phosphogluconolactonase activity"/>
    <property type="evidence" value="ECO:0007669"/>
    <property type="project" value="UniProtKB-EC"/>
</dbReference>
<dbReference type="InterPro" id="IPR006148">
    <property type="entry name" value="Glc/Gal-6P_isomerase"/>
</dbReference>
<dbReference type="EC" id="3.1.1.31" evidence="5 7"/>
<comment type="catalytic activity">
    <reaction evidence="1 7">
        <text>6-phospho-D-glucono-1,5-lactone + H2O = 6-phospho-D-gluconate + H(+)</text>
        <dbReference type="Rhea" id="RHEA:12556"/>
        <dbReference type="ChEBI" id="CHEBI:15377"/>
        <dbReference type="ChEBI" id="CHEBI:15378"/>
        <dbReference type="ChEBI" id="CHEBI:57955"/>
        <dbReference type="ChEBI" id="CHEBI:58759"/>
        <dbReference type="EC" id="3.1.1.31"/>
    </reaction>
</comment>
<name>A0ABW5BL14_9PROT</name>
<sequence length="221" mass="24762">MKIVTAKTENELYLEVVDRAVDLLKQEIENCGRASLILSGGNTPQKYLPELFSRPLDWEKIIITLSDERWVPLDHDDSNEGMIRKCIERVPEAHKAKFISFYNEDETALASVNRLESNLIAEVMPFSVALLGMGTDGHICSLFPNAINVEGPNGICSLNIDAPLHPRISLFYKALTKIKFPILILTGTEKRKVFDLATSGVMAYPVSELLKHENLLIIQIV</sequence>
<evidence type="ECO:0000256" key="1">
    <source>
        <dbReference type="ARBA" id="ARBA00000832"/>
    </source>
</evidence>
<dbReference type="PANTHER" id="PTHR11054:SF0">
    <property type="entry name" value="6-PHOSPHOGLUCONOLACTONASE"/>
    <property type="match status" value="1"/>
</dbReference>
<comment type="function">
    <text evidence="2 7">Hydrolysis of 6-phosphogluconolactone to 6-phosphogluconate.</text>
</comment>
<accession>A0ABW5BL14</accession>
<dbReference type="Gene3D" id="3.40.50.1360">
    <property type="match status" value="1"/>
</dbReference>
<keyword evidence="7 9" id="KW-0378">Hydrolase</keyword>
<dbReference type="Pfam" id="PF01182">
    <property type="entry name" value="Glucosamine_iso"/>
    <property type="match status" value="1"/>
</dbReference>